<protein>
    <submittedName>
        <fullName evidence="2">Uncharacterized protein</fullName>
    </submittedName>
</protein>
<evidence type="ECO:0000256" key="1">
    <source>
        <dbReference type="SAM" id="MobiDB-lite"/>
    </source>
</evidence>
<proteinExistence type="predicted"/>
<feature type="region of interest" description="Disordered" evidence="1">
    <location>
        <begin position="102"/>
        <end position="122"/>
    </location>
</feature>
<dbReference type="EMBL" id="CP136898">
    <property type="protein sequence ID" value="WOL19361.1"/>
    <property type="molecule type" value="Genomic_DNA"/>
</dbReference>
<feature type="region of interest" description="Disordered" evidence="1">
    <location>
        <begin position="1"/>
        <end position="88"/>
    </location>
</feature>
<evidence type="ECO:0000313" key="2">
    <source>
        <dbReference type="EMBL" id="WOL19361.1"/>
    </source>
</evidence>
<feature type="compositionally biased region" description="Basic and acidic residues" evidence="1">
    <location>
        <begin position="41"/>
        <end position="67"/>
    </location>
</feature>
<accession>A0AAQ3L700</accession>
<organism evidence="2 3">
    <name type="scientific">Canna indica</name>
    <name type="common">Indian-shot</name>
    <dbReference type="NCBI Taxonomy" id="4628"/>
    <lineage>
        <taxon>Eukaryota</taxon>
        <taxon>Viridiplantae</taxon>
        <taxon>Streptophyta</taxon>
        <taxon>Embryophyta</taxon>
        <taxon>Tracheophyta</taxon>
        <taxon>Spermatophyta</taxon>
        <taxon>Magnoliopsida</taxon>
        <taxon>Liliopsida</taxon>
        <taxon>Zingiberales</taxon>
        <taxon>Cannaceae</taxon>
        <taxon>Canna</taxon>
    </lineage>
</organism>
<dbReference type="Proteomes" id="UP001327560">
    <property type="component" value="Chromosome 9"/>
</dbReference>
<dbReference type="AlphaFoldDB" id="A0AAQ3L700"/>
<feature type="compositionally biased region" description="Polar residues" evidence="1">
    <location>
        <begin position="15"/>
        <end position="28"/>
    </location>
</feature>
<reference evidence="2 3" key="1">
    <citation type="submission" date="2023-10" db="EMBL/GenBank/DDBJ databases">
        <title>Chromosome-scale genome assembly provides insights into flower coloration mechanisms of Canna indica.</title>
        <authorList>
            <person name="Li C."/>
        </authorList>
    </citation>
    <scope>NUCLEOTIDE SEQUENCE [LARGE SCALE GENOMIC DNA]</scope>
    <source>
        <tissue evidence="2">Flower</tissue>
    </source>
</reference>
<keyword evidence="3" id="KW-1185">Reference proteome</keyword>
<evidence type="ECO:0000313" key="3">
    <source>
        <dbReference type="Proteomes" id="UP001327560"/>
    </source>
</evidence>
<sequence>MTAEEPLKTAPSAETLHNSSSQDDMNSPKTPPEPDGDTSSDEARKRQAEVEVGEPKEKVKDGGEEKQAAPVTESSRRSSSDGNSCPKRVTQVVCNILRCKTAVEADDSALRPVSRQGRQQSD</sequence>
<gene>
    <name evidence="2" type="ORF">Cni_G28159</name>
</gene>
<name>A0AAQ3L700_9LILI</name>